<dbReference type="InterPro" id="IPR011008">
    <property type="entry name" value="Dimeric_a/b-barrel"/>
</dbReference>
<protein>
    <recommendedName>
        <fullName evidence="2">YCII-related domain-containing protein</fullName>
    </recommendedName>
</protein>
<dbReference type="Pfam" id="PF03795">
    <property type="entry name" value="YCII"/>
    <property type="match status" value="1"/>
</dbReference>
<reference evidence="3 4" key="1">
    <citation type="journal article" date="2016" name="Int. J. Syst. Evol. Microbiol.">
        <title>Agromyces aureus sp. nov., isolated from the rhizosphere of Salix caprea L. grown in a heavy-metal-contaminated soil.</title>
        <authorList>
            <person name="Corretto E."/>
            <person name="Antonielli L."/>
            <person name="Sessitsch A."/>
            <person name="Compant S."/>
            <person name="Gorfer M."/>
            <person name="Kuffner M."/>
            <person name="Brader G."/>
        </authorList>
    </citation>
    <scope>NUCLEOTIDE SEQUENCE [LARGE SCALE GENOMIC DNA]</scope>
    <source>
        <strain evidence="3 4">AR33</strain>
    </source>
</reference>
<dbReference type="AlphaFoldDB" id="A0A191WIF1"/>
<sequence length="125" mass="13300">MTQYFLTVPHDSADEPTMASMQEADPAELAAVIAAVDEFNTALKEAGAFVFAGGLYPPSTAKTVDPTSGEPRVLDEPFVEAPQYVGGFWIIEAADEAAAVEWTTRAALALQGRIEVRAFQEPPAA</sequence>
<dbReference type="PANTHER" id="PTHR35174">
    <property type="entry name" value="BLL7171 PROTEIN-RELATED"/>
    <property type="match status" value="1"/>
</dbReference>
<evidence type="ECO:0000313" key="3">
    <source>
        <dbReference type="EMBL" id="ANJ28090.1"/>
    </source>
</evidence>
<dbReference type="Proteomes" id="UP000078437">
    <property type="component" value="Chromosome"/>
</dbReference>
<organism evidence="3 4">
    <name type="scientific">Agromyces aureus</name>
    <dbReference type="NCBI Taxonomy" id="453304"/>
    <lineage>
        <taxon>Bacteria</taxon>
        <taxon>Bacillati</taxon>
        <taxon>Actinomycetota</taxon>
        <taxon>Actinomycetes</taxon>
        <taxon>Micrococcales</taxon>
        <taxon>Microbacteriaceae</taxon>
        <taxon>Agromyces</taxon>
    </lineage>
</organism>
<evidence type="ECO:0000256" key="1">
    <source>
        <dbReference type="ARBA" id="ARBA00007689"/>
    </source>
</evidence>
<dbReference type="KEGG" id="agy:ATC03_16600"/>
<comment type="similarity">
    <text evidence="1">Belongs to the YciI family.</text>
</comment>
<evidence type="ECO:0000313" key="4">
    <source>
        <dbReference type="Proteomes" id="UP000078437"/>
    </source>
</evidence>
<name>A0A191WIF1_9MICO</name>
<dbReference type="Gene3D" id="3.30.70.1060">
    <property type="entry name" value="Dimeric alpha+beta barrel"/>
    <property type="match status" value="1"/>
</dbReference>
<gene>
    <name evidence="3" type="ORF">ATC03_16600</name>
</gene>
<accession>A0A191WIF1</accession>
<reference evidence="4" key="2">
    <citation type="submission" date="2016-01" db="EMBL/GenBank/DDBJ databases">
        <title>Complete genome sequence of Agromyces aureus AR33T and comparison with related organisms.</title>
        <authorList>
            <person name="Corretto E."/>
            <person name="Antonielli L."/>
            <person name="Sessitsch A."/>
            <person name="Brader G."/>
        </authorList>
    </citation>
    <scope>NUCLEOTIDE SEQUENCE [LARGE SCALE GENOMIC DNA]</scope>
    <source>
        <strain evidence="4">AR33</strain>
    </source>
</reference>
<dbReference type="OrthoDB" id="668782at2"/>
<feature type="domain" description="YCII-related" evidence="2">
    <location>
        <begin position="26"/>
        <end position="118"/>
    </location>
</feature>
<dbReference type="SUPFAM" id="SSF54909">
    <property type="entry name" value="Dimeric alpha+beta barrel"/>
    <property type="match status" value="1"/>
</dbReference>
<keyword evidence="4" id="KW-1185">Reference proteome</keyword>
<dbReference type="STRING" id="453304.ATC03_16600"/>
<dbReference type="RefSeq" id="WP_067879529.1">
    <property type="nucleotide sequence ID" value="NZ_CP013979.1"/>
</dbReference>
<dbReference type="InterPro" id="IPR005545">
    <property type="entry name" value="YCII"/>
</dbReference>
<proteinExistence type="inferred from homology"/>
<evidence type="ECO:0000259" key="2">
    <source>
        <dbReference type="Pfam" id="PF03795"/>
    </source>
</evidence>
<dbReference type="EMBL" id="CP013979">
    <property type="protein sequence ID" value="ANJ28090.1"/>
    <property type="molecule type" value="Genomic_DNA"/>
</dbReference>